<dbReference type="EMBL" id="LJIJ01001474">
    <property type="protein sequence ID" value="ODM91619.1"/>
    <property type="molecule type" value="Genomic_DNA"/>
</dbReference>
<proteinExistence type="predicted"/>
<protein>
    <submittedName>
        <fullName evidence="1">Uncharacterized protein</fullName>
    </submittedName>
</protein>
<name>A0A1D2MF64_ORCCI</name>
<organism evidence="1 2">
    <name type="scientific">Orchesella cincta</name>
    <name type="common">Springtail</name>
    <name type="synonym">Podura cincta</name>
    <dbReference type="NCBI Taxonomy" id="48709"/>
    <lineage>
        <taxon>Eukaryota</taxon>
        <taxon>Metazoa</taxon>
        <taxon>Ecdysozoa</taxon>
        <taxon>Arthropoda</taxon>
        <taxon>Hexapoda</taxon>
        <taxon>Collembola</taxon>
        <taxon>Entomobryomorpha</taxon>
        <taxon>Entomobryoidea</taxon>
        <taxon>Orchesellidae</taxon>
        <taxon>Orchesellinae</taxon>
        <taxon>Orchesella</taxon>
    </lineage>
</organism>
<dbReference type="AlphaFoldDB" id="A0A1D2MF64"/>
<evidence type="ECO:0000313" key="1">
    <source>
        <dbReference type="EMBL" id="ODM91619.1"/>
    </source>
</evidence>
<evidence type="ECO:0000313" key="2">
    <source>
        <dbReference type="Proteomes" id="UP000094527"/>
    </source>
</evidence>
<accession>A0A1D2MF64</accession>
<keyword evidence="2" id="KW-1185">Reference proteome</keyword>
<reference evidence="1 2" key="1">
    <citation type="journal article" date="2016" name="Genome Biol. Evol.">
        <title>Gene Family Evolution Reflects Adaptation to Soil Environmental Stressors in the Genome of the Collembolan Orchesella cincta.</title>
        <authorList>
            <person name="Faddeeva-Vakhrusheva A."/>
            <person name="Derks M.F."/>
            <person name="Anvar S.Y."/>
            <person name="Agamennone V."/>
            <person name="Suring W."/>
            <person name="Smit S."/>
            <person name="van Straalen N.M."/>
            <person name="Roelofs D."/>
        </authorList>
    </citation>
    <scope>NUCLEOTIDE SEQUENCE [LARGE SCALE GENOMIC DNA]</scope>
    <source>
        <tissue evidence="1">Mixed pool</tissue>
    </source>
</reference>
<comment type="caution">
    <text evidence="1">The sequence shown here is derived from an EMBL/GenBank/DDBJ whole genome shotgun (WGS) entry which is preliminary data.</text>
</comment>
<sequence length="45" mass="4995">MALIWCIPKKSLIGGYYDRSGLLIGDGNYRYIDESDGTTIFSTCS</sequence>
<gene>
    <name evidence="1" type="ORF">Ocin01_15056</name>
</gene>
<dbReference type="Proteomes" id="UP000094527">
    <property type="component" value="Unassembled WGS sequence"/>
</dbReference>